<dbReference type="STRING" id="272558.gene:10726857"/>
<sequence>MHKEVNYVFEFTMDGKTQSHVEYHYIDGYEKRRYRWITDGDDGFPQPLDFKGTEKEFKTIKPILLDQELVYENSRGEQTYNLIYDLTDVDVVVILPFTRYYMGDRPYYEFGFSNFVYKLKFKEDN</sequence>
<evidence type="ECO:0000313" key="1">
    <source>
        <dbReference type="EMBL" id="BAB04683.1"/>
    </source>
</evidence>
<reference evidence="1 2" key="1">
    <citation type="journal article" date="2000" name="Nucleic Acids Res.">
        <title>Complete genome sequence of the alkaliphilic bacterium Bacillus halodurans and genomic sequence comparison with Bacillus subtilis.</title>
        <authorList>
            <person name="Takami H."/>
            <person name="Nakasone K."/>
            <person name="Takaki Y."/>
            <person name="Maeno G."/>
            <person name="Sasaki R."/>
            <person name="Masui N."/>
            <person name="Fuji F."/>
            <person name="Hirama C."/>
            <person name="Nakamura Y."/>
            <person name="Ogasawara N."/>
            <person name="Kuhara S."/>
            <person name="Horikoshi K."/>
        </authorList>
    </citation>
    <scope>NUCLEOTIDE SEQUENCE [LARGE SCALE GENOMIC DNA]</scope>
    <source>
        <strain evidence="2">ATCC BAA-125 / DSM 18197 / FERM 7344 / JCM 9153 / C-125</strain>
    </source>
</reference>
<gene>
    <name evidence="1" type="ordered locus">BH0964</name>
</gene>
<keyword evidence="2" id="KW-1185">Reference proteome</keyword>
<dbReference type="PIR" id="D83770">
    <property type="entry name" value="D83770"/>
</dbReference>
<proteinExistence type="predicted"/>
<accession>Q9KE92</accession>
<dbReference type="HOGENOM" id="CLU_1988158_0_0_9"/>
<name>Q9KE92_HALH5</name>
<dbReference type="EMBL" id="BA000004">
    <property type="protein sequence ID" value="BAB04683.1"/>
    <property type="molecule type" value="Genomic_DNA"/>
</dbReference>
<evidence type="ECO:0000313" key="2">
    <source>
        <dbReference type="Proteomes" id="UP000001258"/>
    </source>
</evidence>
<organism evidence="1 2">
    <name type="scientific">Halalkalibacterium halodurans (strain ATCC BAA-125 / DSM 18197 / FERM 7344 / JCM 9153 / C-125)</name>
    <name type="common">Bacillus halodurans</name>
    <dbReference type="NCBI Taxonomy" id="272558"/>
    <lineage>
        <taxon>Bacteria</taxon>
        <taxon>Bacillati</taxon>
        <taxon>Bacillota</taxon>
        <taxon>Bacilli</taxon>
        <taxon>Bacillales</taxon>
        <taxon>Bacillaceae</taxon>
        <taxon>Halalkalibacterium (ex Joshi et al. 2022)</taxon>
    </lineage>
</organism>
<dbReference type="KEGG" id="bha:BH0964"/>
<dbReference type="Proteomes" id="UP000001258">
    <property type="component" value="Chromosome"/>
</dbReference>
<dbReference type="RefSeq" id="WP_010897136.1">
    <property type="nucleotide sequence ID" value="NC_002570.2"/>
</dbReference>
<dbReference type="AlphaFoldDB" id="Q9KE92"/>
<protein>
    <submittedName>
        <fullName evidence="1">BH0964 protein</fullName>
    </submittedName>
</protein>